<evidence type="ECO:0000259" key="2">
    <source>
        <dbReference type="PROSITE" id="PS50878"/>
    </source>
</evidence>
<sequence length="1139" mass="132477">MTAYLSITSLNCRGLNDSLKRRDLFEGLKRDKVQLILLQETKCPPDKENDWCKEWGESKALFNSAPKKKFQDKGVAILINHPAITFKEVDHDVEGRIISAVLSIHGHLLKVINIYAPNVNSGDIRENDRFFKQMYQYVDGKLPTVLAGDFNIVDDLTLDKHPPLRNRYKKTELMKLCETYDLKDHFREIYGQKKIFTWQNGISKSRLDRFYLSKYLQATEISQQPSHLTDHEKITINLNVAAPPPRGIGLWKNNTQTYADKEFLEVLECKWKQWCTLQEYLYKTPSDWWTDTKRRLKALIVEFTKGRHAERKMYEDYLVTNLKSAQNRLSDNPANHCKYIEAKRELRNYRKKRIYESILKNRESKEKIGSREFFAHFNKKRSQTYIEEIYDKNGLPTSVPGEMLRTTKNYYTKLYSSRKTDVEIQDLFISSNLRHISHESALKLDCEISNAEIQNVVKTLANGKSPGPDGLSGEFYKTCWNIIGDKMSEIFKHWFKEKKIPKEIKKGAITLIYKKGDDADLDNYRPITLLNLDYKIYTKILANRIRETLKEVIHEHQYATKGKQLSEATILLRDLHENAKRKMQNLYFLSLDFKKAFDSIEHNWLMRVLTEMRFPETLCACIRDLYSDSVAKITLNGHLSKDFKLNRGVRQGDPLSLHLFLIAVEPLMSKLNETGYIKGPQLSDRKEVKCVNYADDTTLCLKNPADIHLALDLVDRFSKASGLTLNEAKTKGLAVNQPVDNPLLPKLSWTNTSIELLGYEIGNVIERQQWENLIPKVKEQLKSLSTNYATYEAKAVLLKSKILPVITQVAKTYPPDQDIIGKLNNHVLQYVQGKETTVSIDILQRNKLEGGYRMPNIQVYADLTYVKSIQKYCLGRVMNEPMSTHDRYVEYQLGHVLANVLEVQKLNSIPHIAQPSPYYWKIREIVEKYKLSKVELASPKLGNTYRRIIKESTPETQSSEKNRVKWARIHNPFLPNYLKTFNYRCAWNLLPFRGKCGIFQINSDTSCAFCGIGPDTDYHTFRKCEKIKRLWVTVKTFAQKFANLNPAMTKIEDLESFNFKRIENEIMDQTLSTLITMVKHQIWKIRNKSIYENKSPPTLDKLVTSIDRAFKYRFNQMVEGGRLELLLDPTFKLNDLMPP</sequence>
<evidence type="ECO:0000313" key="4">
    <source>
        <dbReference type="EMBL" id="CAK8678541.1"/>
    </source>
</evidence>
<protein>
    <recommendedName>
        <fullName evidence="2">Reverse transcriptase domain-containing protein</fullName>
    </recommendedName>
</protein>
<dbReference type="InterPro" id="IPR000477">
    <property type="entry name" value="RT_dom"/>
</dbReference>
<keyword evidence="1" id="KW-0175">Coiled coil</keyword>
<dbReference type="PROSITE" id="PS50878">
    <property type="entry name" value="RT_POL"/>
    <property type="match status" value="1"/>
</dbReference>
<dbReference type="CDD" id="cd01650">
    <property type="entry name" value="RT_nLTR_like"/>
    <property type="match status" value="1"/>
</dbReference>
<evidence type="ECO:0000313" key="3">
    <source>
        <dbReference type="EMBL" id="CAK8678540.1"/>
    </source>
</evidence>
<feature type="coiled-coil region" evidence="1">
    <location>
        <begin position="767"/>
        <end position="794"/>
    </location>
</feature>
<dbReference type="InterPro" id="IPR036691">
    <property type="entry name" value="Endo/exonu/phosph_ase_sf"/>
</dbReference>
<dbReference type="EMBL" id="CAWYQH010000057">
    <property type="protein sequence ID" value="CAK8678540.1"/>
    <property type="molecule type" value="Genomic_DNA"/>
</dbReference>
<reference evidence="4 5" key="1">
    <citation type="submission" date="2024-02" db="EMBL/GenBank/DDBJ databases">
        <authorList>
            <person name="Daric V."/>
            <person name="Darras S."/>
        </authorList>
    </citation>
    <scope>NUCLEOTIDE SEQUENCE [LARGE SCALE GENOMIC DNA]</scope>
</reference>
<dbReference type="Proteomes" id="UP001642483">
    <property type="component" value="Unassembled WGS sequence"/>
</dbReference>
<dbReference type="InterPro" id="IPR043502">
    <property type="entry name" value="DNA/RNA_pol_sf"/>
</dbReference>
<dbReference type="SUPFAM" id="SSF56219">
    <property type="entry name" value="DNase I-like"/>
    <property type="match status" value="1"/>
</dbReference>
<evidence type="ECO:0000256" key="1">
    <source>
        <dbReference type="SAM" id="Coils"/>
    </source>
</evidence>
<accession>A0ABP0FGN5</accession>
<gene>
    <name evidence="3" type="ORF">CVLEPA_LOCUS8463</name>
    <name evidence="4" type="ORF">CVLEPA_LOCUS8464</name>
</gene>
<dbReference type="EMBL" id="CAWYQH010000057">
    <property type="protein sequence ID" value="CAK8678541.1"/>
    <property type="molecule type" value="Genomic_DNA"/>
</dbReference>
<dbReference type="PANTHER" id="PTHR19446">
    <property type="entry name" value="REVERSE TRANSCRIPTASES"/>
    <property type="match status" value="1"/>
</dbReference>
<dbReference type="SUPFAM" id="SSF56672">
    <property type="entry name" value="DNA/RNA polymerases"/>
    <property type="match status" value="1"/>
</dbReference>
<dbReference type="Gene3D" id="3.60.10.10">
    <property type="entry name" value="Endonuclease/exonuclease/phosphatase"/>
    <property type="match status" value="1"/>
</dbReference>
<keyword evidence="5" id="KW-1185">Reference proteome</keyword>
<feature type="domain" description="Reverse transcriptase" evidence="2">
    <location>
        <begin position="493"/>
        <end position="754"/>
    </location>
</feature>
<organism evidence="4 5">
    <name type="scientific">Clavelina lepadiformis</name>
    <name type="common">Light-bulb sea squirt</name>
    <name type="synonym">Ascidia lepadiformis</name>
    <dbReference type="NCBI Taxonomy" id="159417"/>
    <lineage>
        <taxon>Eukaryota</taxon>
        <taxon>Metazoa</taxon>
        <taxon>Chordata</taxon>
        <taxon>Tunicata</taxon>
        <taxon>Ascidiacea</taxon>
        <taxon>Aplousobranchia</taxon>
        <taxon>Clavelinidae</taxon>
        <taxon>Clavelina</taxon>
    </lineage>
</organism>
<proteinExistence type="predicted"/>
<dbReference type="Pfam" id="PF03372">
    <property type="entry name" value="Exo_endo_phos"/>
    <property type="match status" value="1"/>
</dbReference>
<dbReference type="InterPro" id="IPR005135">
    <property type="entry name" value="Endo/exonuclease/phosphatase"/>
</dbReference>
<name>A0ABP0FGN5_CLALP</name>
<comment type="caution">
    <text evidence="4">The sequence shown here is derived from an EMBL/GenBank/DDBJ whole genome shotgun (WGS) entry which is preliminary data.</text>
</comment>
<evidence type="ECO:0000313" key="5">
    <source>
        <dbReference type="Proteomes" id="UP001642483"/>
    </source>
</evidence>
<dbReference type="Pfam" id="PF00078">
    <property type="entry name" value="RVT_1"/>
    <property type="match status" value="1"/>
</dbReference>
<dbReference type="CDD" id="cd09076">
    <property type="entry name" value="L1-EN"/>
    <property type="match status" value="1"/>
</dbReference>